<comment type="caution">
    <text evidence="3">The sequence shown here is derived from an EMBL/GenBank/DDBJ whole genome shotgun (WGS) entry which is preliminary data.</text>
</comment>
<dbReference type="AlphaFoldDB" id="A0A8J6ECB0"/>
<keyword evidence="2" id="KW-0564">Palmitate</keyword>
<dbReference type="EMBL" id="WNTK01005880">
    <property type="protein sequence ID" value="KAG9463796.1"/>
    <property type="molecule type" value="Genomic_DNA"/>
</dbReference>
<protein>
    <recommendedName>
        <fullName evidence="2">Phospholipid scramblase</fullName>
    </recommendedName>
</protein>
<accession>A0A8J6ECB0</accession>
<dbReference type="PANTHER" id="PTHR23248">
    <property type="entry name" value="PHOSPHOLIPID SCRAMBLASE-RELATED"/>
    <property type="match status" value="1"/>
</dbReference>
<keyword evidence="2" id="KW-0106">Calcium</keyword>
<comment type="cofactor">
    <cofactor evidence="2">
        <name>Ca(2+)</name>
        <dbReference type="ChEBI" id="CHEBI:29108"/>
    </cofactor>
</comment>
<dbReference type="OrthoDB" id="191150at2759"/>
<dbReference type="InterPro" id="IPR025659">
    <property type="entry name" value="Tubby-like_C"/>
</dbReference>
<dbReference type="GO" id="GO:0005886">
    <property type="term" value="C:plasma membrane"/>
    <property type="evidence" value="ECO:0007669"/>
    <property type="project" value="TreeGrafter"/>
</dbReference>
<evidence type="ECO:0000313" key="3">
    <source>
        <dbReference type="EMBL" id="KAG9463796.1"/>
    </source>
</evidence>
<keyword evidence="2" id="KW-0449">Lipoprotein</keyword>
<evidence type="ECO:0000256" key="1">
    <source>
        <dbReference type="ARBA" id="ARBA00005350"/>
    </source>
</evidence>
<dbReference type="InterPro" id="IPR005552">
    <property type="entry name" value="Scramblase"/>
</dbReference>
<name>A0A8J6ECB0_ELECQ</name>
<evidence type="ECO:0000313" key="4">
    <source>
        <dbReference type="Proteomes" id="UP000770717"/>
    </source>
</evidence>
<comment type="function">
    <text evidence="2">May mediate accelerated ATP-independent bidirectional transbilayer migration of phospholipids upon binding calcium ions that results in a loss of phospholipid asymmetry in the plasma membrane.</text>
</comment>
<evidence type="ECO:0000256" key="2">
    <source>
        <dbReference type="RuleBase" id="RU363116"/>
    </source>
</evidence>
<organism evidence="3 4">
    <name type="scientific">Eleutherodactylus coqui</name>
    <name type="common">Puerto Rican coqui</name>
    <dbReference type="NCBI Taxonomy" id="57060"/>
    <lineage>
        <taxon>Eukaryota</taxon>
        <taxon>Metazoa</taxon>
        <taxon>Chordata</taxon>
        <taxon>Craniata</taxon>
        <taxon>Vertebrata</taxon>
        <taxon>Euteleostomi</taxon>
        <taxon>Amphibia</taxon>
        <taxon>Batrachia</taxon>
        <taxon>Anura</taxon>
        <taxon>Neobatrachia</taxon>
        <taxon>Hyloidea</taxon>
        <taxon>Eleutherodactylidae</taxon>
        <taxon>Eleutherodactylinae</taxon>
        <taxon>Eleutherodactylus</taxon>
        <taxon>Eleutherodactylus</taxon>
    </lineage>
</organism>
<dbReference type="Proteomes" id="UP000770717">
    <property type="component" value="Unassembled WGS sequence"/>
</dbReference>
<dbReference type="PANTHER" id="PTHR23248:SF66">
    <property type="entry name" value="PHOSPHOLIPID SCRAMBLASE"/>
    <property type="match status" value="1"/>
</dbReference>
<dbReference type="GO" id="GO:0017128">
    <property type="term" value="F:phospholipid scramblase activity"/>
    <property type="evidence" value="ECO:0007669"/>
    <property type="project" value="InterPro"/>
</dbReference>
<dbReference type="Pfam" id="PF03803">
    <property type="entry name" value="Scramblase"/>
    <property type="match status" value="1"/>
</dbReference>
<gene>
    <name evidence="3" type="ORF">GDO78_021056</name>
</gene>
<keyword evidence="4" id="KW-1185">Reference proteome</keyword>
<proteinExistence type="inferred from homology"/>
<comment type="similarity">
    <text evidence="1 2">Belongs to the phospholipid scramblase family.</text>
</comment>
<dbReference type="SUPFAM" id="SSF54518">
    <property type="entry name" value="Tubby C-terminal domain-like"/>
    <property type="match status" value="1"/>
</dbReference>
<sequence>MDIRVQNLQGYNILNLLLPAHFCSWESTLQVIDASGHLLGFVEKNWSFSAASFDILRPDNQLCLKVQGPGWGEGFMSDQVYQVLSADKSFAVGQIIRVWQGLGREMFTREDKFVVQFPADLEVSMKAILIACTLMIDLLDHERRRQHSHH</sequence>
<reference evidence="3" key="1">
    <citation type="thesis" date="2020" institute="ProQuest LLC" country="789 East Eisenhower Parkway, Ann Arbor, MI, USA">
        <title>Comparative Genomics and Chromosome Evolution.</title>
        <authorList>
            <person name="Mudd A.B."/>
        </authorList>
    </citation>
    <scope>NUCLEOTIDE SEQUENCE</scope>
    <source>
        <strain evidence="3">HN-11 Male</strain>
        <tissue evidence="3">Kidney and liver</tissue>
    </source>
</reference>